<name>A0ABV3DHU1_9ACTN</name>
<dbReference type="SUPFAM" id="SSF54637">
    <property type="entry name" value="Thioesterase/thiol ester dehydrase-isomerase"/>
    <property type="match status" value="1"/>
</dbReference>
<dbReference type="PANTHER" id="PTHR34075:SF5">
    <property type="entry name" value="BLR3430 PROTEIN"/>
    <property type="match status" value="1"/>
</dbReference>
<dbReference type="InterPro" id="IPR012340">
    <property type="entry name" value="NA-bd_OB-fold"/>
</dbReference>
<dbReference type="InterPro" id="IPR002878">
    <property type="entry name" value="ChsH2_C"/>
</dbReference>
<evidence type="ECO:0000313" key="5">
    <source>
        <dbReference type="Proteomes" id="UP001551482"/>
    </source>
</evidence>
<dbReference type="Pfam" id="PF01796">
    <property type="entry name" value="OB_ChsH2_C"/>
    <property type="match status" value="1"/>
</dbReference>
<protein>
    <submittedName>
        <fullName evidence="4">OB-fold domain-containing protein</fullName>
    </submittedName>
</protein>
<keyword evidence="5" id="KW-1185">Reference proteome</keyword>
<evidence type="ECO:0000259" key="3">
    <source>
        <dbReference type="Pfam" id="PF13452"/>
    </source>
</evidence>
<reference evidence="4 5" key="1">
    <citation type="submission" date="2024-06" db="EMBL/GenBank/DDBJ databases">
        <title>The Natural Products Discovery Center: Release of the First 8490 Sequenced Strains for Exploring Actinobacteria Biosynthetic Diversity.</title>
        <authorList>
            <person name="Kalkreuter E."/>
            <person name="Kautsar S.A."/>
            <person name="Yang D."/>
            <person name="Bader C.D."/>
            <person name="Teijaro C.N."/>
            <person name="Fluegel L."/>
            <person name="Davis C.M."/>
            <person name="Simpson J.R."/>
            <person name="Lauterbach L."/>
            <person name="Steele A.D."/>
            <person name="Gui C."/>
            <person name="Meng S."/>
            <person name="Li G."/>
            <person name="Viehrig K."/>
            <person name="Ye F."/>
            <person name="Su P."/>
            <person name="Kiefer A.F."/>
            <person name="Nichols A."/>
            <person name="Cepeda A.J."/>
            <person name="Yan W."/>
            <person name="Fan B."/>
            <person name="Jiang Y."/>
            <person name="Adhikari A."/>
            <person name="Zheng C.-J."/>
            <person name="Schuster L."/>
            <person name="Cowan T.M."/>
            <person name="Smanski M.J."/>
            <person name="Chevrette M.G."/>
            <person name="De Carvalho L.P.S."/>
            <person name="Shen B."/>
        </authorList>
    </citation>
    <scope>NUCLEOTIDE SEQUENCE [LARGE SCALE GENOMIC DNA]</scope>
    <source>
        <strain evidence="4 5">NPDC048946</strain>
    </source>
</reference>
<dbReference type="CDD" id="cd03441">
    <property type="entry name" value="R_hydratase_like"/>
    <property type="match status" value="1"/>
</dbReference>
<dbReference type="EMBL" id="JBEZFP010000040">
    <property type="protein sequence ID" value="MEU8135325.1"/>
    <property type="molecule type" value="Genomic_DNA"/>
</dbReference>
<accession>A0ABV3DHU1</accession>
<organism evidence="4 5">
    <name type="scientific">Streptodolium elevatio</name>
    <dbReference type="NCBI Taxonomy" id="3157996"/>
    <lineage>
        <taxon>Bacteria</taxon>
        <taxon>Bacillati</taxon>
        <taxon>Actinomycetota</taxon>
        <taxon>Actinomycetes</taxon>
        <taxon>Kitasatosporales</taxon>
        <taxon>Streptomycetaceae</taxon>
        <taxon>Streptodolium</taxon>
    </lineage>
</organism>
<dbReference type="InterPro" id="IPR052513">
    <property type="entry name" value="Thioester_dehydratase-like"/>
</dbReference>
<feature type="domain" description="FAS1-like dehydratase" evidence="3">
    <location>
        <begin position="42"/>
        <end position="166"/>
    </location>
</feature>
<dbReference type="Pfam" id="PF13452">
    <property type="entry name" value="FAS1_DH_region"/>
    <property type="match status" value="1"/>
</dbReference>
<comment type="caution">
    <text evidence="4">The sequence shown here is derived from an EMBL/GenBank/DDBJ whole genome shotgun (WGS) entry which is preliminary data.</text>
</comment>
<dbReference type="Pfam" id="PF12172">
    <property type="entry name" value="zf-ChsH2"/>
    <property type="match status" value="1"/>
</dbReference>
<evidence type="ECO:0000259" key="1">
    <source>
        <dbReference type="Pfam" id="PF01796"/>
    </source>
</evidence>
<dbReference type="SUPFAM" id="SSF50249">
    <property type="entry name" value="Nucleic acid-binding proteins"/>
    <property type="match status" value="1"/>
</dbReference>
<dbReference type="Gene3D" id="6.10.30.10">
    <property type="match status" value="1"/>
</dbReference>
<dbReference type="InterPro" id="IPR039569">
    <property type="entry name" value="FAS1-like_DH_region"/>
</dbReference>
<proteinExistence type="predicted"/>
<dbReference type="InterPro" id="IPR029069">
    <property type="entry name" value="HotDog_dom_sf"/>
</dbReference>
<dbReference type="InterPro" id="IPR022002">
    <property type="entry name" value="ChsH2_Znr"/>
</dbReference>
<dbReference type="Gene3D" id="3.10.129.10">
    <property type="entry name" value="Hotdog Thioesterase"/>
    <property type="match status" value="1"/>
</dbReference>
<gene>
    <name evidence="4" type="ORF">AB0C36_17610</name>
</gene>
<dbReference type="PANTHER" id="PTHR34075">
    <property type="entry name" value="BLR3430 PROTEIN"/>
    <property type="match status" value="1"/>
</dbReference>
<sequence>MTVNTAANTAEAADGEAKAALLARLKEFEGVHSESGVVALDPVNGPMIRHWAETMGDTNPVYTDADFAKDTHFGGIVAPATMLQVWTMRGLQPAVANPDSPVQKLYDLVVEAGFGSVVATNCEQEYVRPLRLGEVVEFDQLIETVSEEKTTGLGTGHFITTLMNLFVRDGDERELVGTHRFRILRYTPHKKKAKEAKRPPRPRRVVNRDNQAFWDGIDEGKLLIQRCANCQTLRLPFGPGCNKCASLEWDTIEAAGGGTIYSHVTMHYPKFAAFDMPYAVALVELDEGVRTLSNIEGIPHDEVRIGMRVQLEFVQHDADLKVPAFRPVEQEA</sequence>
<evidence type="ECO:0000259" key="2">
    <source>
        <dbReference type="Pfam" id="PF12172"/>
    </source>
</evidence>
<feature type="domain" description="ChsH2 rubredoxin-like zinc ribbon" evidence="2">
    <location>
        <begin position="214"/>
        <end position="249"/>
    </location>
</feature>
<dbReference type="Proteomes" id="UP001551482">
    <property type="component" value="Unassembled WGS sequence"/>
</dbReference>
<dbReference type="RefSeq" id="WP_358354980.1">
    <property type="nucleotide sequence ID" value="NZ_JBEZFP010000040.1"/>
</dbReference>
<feature type="domain" description="ChsH2 C-terminal OB-fold" evidence="1">
    <location>
        <begin position="253"/>
        <end position="314"/>
    </location>
</feature>
<evidence type="ECO:0000313" key="4">
    <source>
        <dbReference type="EMBL" id="MEU8135325.1"/>
    </source>
</evidence>